<accession>A0A7C8YW33</accession>
<sequence length="121" mass="12827">MGFRFSPSHTLCFNLGRQMKVGATGGRGGGVRPRLGSGDNRSASPLTRLGGTKSTNRANKQGCPTALPAGKDEKKMVGATVTASGLRRPATVRRLLGEMGERRRRRDAGMVTGEAKRSETV</sequence>
<dbReference type="AlphaFoldDB" id="A0A7C8YW33"/>
<organism evidence="2">
    <name type="scientific">Opuntia streptacantha</name>
    <name type="common">Prickly pear cactus</name>
    <name type="synonym">Opuntia cardona</name>
    <dbReference type="NCBI Taxonomy" id="393608"/>
    <lineage>
        <taxon>Eukaryota</taxon>
        <taxon>Viridiplantae</taxon>
        <taxon>Streptophyta</taxon>
        <taxon>Embryophyta</taxon>
        <taxon>Tracheophyta</taxon>
        <taxon>Spermatophyta</taxon>
        <taxon>Magnoliopsida</taxon>
        <taxon>eudicotyledons</taxon>
        <taxon>Gunneridae</taxon>
        <taxon>Pentapetalae</taxon>
        <taxon>Caryophyllales</taxon>
        <taxon>Cactineae</taxon>
        <taxon>Cactaceae</taxon>
        <taxon>Opuntioideae</taxon>
        <taxon>Opuntia</taxon>
    </lineage>
</organism>
<protein>
    <submittedName>
        <fullName evidence="2">Uncharacterized protein</fullName>
    </submittedName>
</protein>
<feature type="region of interest" description="Disordered" evidence="1">
    <location>
        <begin position="95"/>
        <end position="121"/>
    </location>
</feature>
<evidence type="ECO:0000256" key="1">
    <source>
        <dbReference type="SAM" id="MobiDB-lite"/>
    </source>
</evidence>
<proteinExistence type="predicted"/>
<reference evidence="2" key="1">
    <citation type="journal article" date="2013" name="J. Plant Res.">
        <title>Effect of fungi and light on seed germination of three Opuntia species from semiarid lands of central Mexico.</title>
        <authorList>
            <person name="Delgado-Sanchez P."/>
            <person name="Jimenez-Bremont J.F."/>
            <person name="Guerrero-Gonzalez Mde L."/>
            <person name="Flores J."/>
        </authorList>
    </citation>
    <scope>NUCLEOTIDE SEQUENCE</scope>
    <source>
        <tissue evidence="2">Cladode</tissue>
    </source>
</reference>
<feature type="region of interest" description="Disordered" evidence="1">
    <location>
        <begin position="22"/>
        <end position="75"/>
    </location>
</feature>
<evidence type="ECO:0000313" key="2">
    <source>
        <dbReference type="EMBL" id="MBA4628238.1"/>
    </source>
</evidence>
<dbReference type="EMBL" id="GISG01065166">
    <property type="protein sequence ID" value="MBA4628238.1"/>
    <property type="molecule type" value="Transcribed_RNA"/>
</dbReference>
<name>A0A7C8YW33_OPUST</name>
<reference evidence="2" key="2">
    <citation type="submission" date="2020-07" db="EMBL/GenBank/DDBJ databases">
        <authorList>
            <person name="Vera ALvarez R."/>
            <person name="Arias-Moreno D.M."/>
            <person name="Jimenez-Jacinto V."/>
            <person name="Jimenez-Bremont J.F."/>
            <person name="Swaminathan K."/>
            <person name="Moose S.P."/>
            <person name="Guerrero-Gonzalez M.L."/>
            <person name="Marino-Ramirez L."/>
            <person name="Landsman D."/>
            <person name="Rodriguez-Kessler M."/>
            <person name="Delgado-Sanchez P."/>
        </authorList>
    </citation>
    <scope>NUCLEOTIDE SEQUENCE</scope>
    <source>
        <tissue evidence="2">Cladode</tissue>
    </source>
</reference>